<keyword evidence="4 6" id="KW-0067">ATP-binding</keyword>
<dbReference type="InterPro" id="IPR003439">
    <property type="entry name" value="ABC_transporter-like_ATP-bd"/>
</dbReference>
<dbReference type="InterPro" id="IPR017871">
    <property type="entry name" value="ABC_transporter-like_CS"/>
</dbReference>
<name>A0A095VN58_9GAMM</name>
<dbReference type="EMBL" id="AUVB01000080">
    <property type="protein sequence ID" value="KGE02912.1"/>
    <property type="molecule type" value="Genomic_DNA"/>
</dbReference>
<dbReference type="GO" id="GO:0015833">
    <property type="term" value="P:peptide transport"/>
    <property type="evidence" value="ECO:0007669"/>
    <property type="project" value="InterPro"/>
</dbReference>
<comment type="similarity">
    <text evidence="1">Belongs to the ABC transporter superfamily.</text>
</comment>
<dbReference type="Gene3D" id="3.40.50.300">
    <property type="entry name" value="P-loop containing nucleotide triphosphate hydrolases"/>
    <property type="match status" value="2"/>
</dbReference>
<dbReference type="GO" id="GO:0055085">
    <property type="term" value="P:transmembrane transport"/>
    <property type="evidence" value="ECO:0007669"/>
    <property type="project" value="UniProtKB-ARBA"/>
</dbReference>
<keyword evidence="3" id="KW-0547">Nucleotide-binding</keyword>
<evidence type="ECO:0000259" key="5">
    <source>
        <dbReference type="PROSITE" id="PS50893"/>
    </source>
</evidence>
<organism evidence="6 7">
    <name type="scientific">Pseudohaliea rubra DSM 19751</name>
    <dbReference type="NCBI Taxonomy" id="1265313"/>
    <lineage>
        <taxon>Bacteria</taxon>
        <taxon>Pseudomonadati</taxon>
        <taxon>Pseudomonadota</taxon>
        <taxon>Gammaproteobacteria</taxon>
        <taxon>Cellvibrionales</taxon>
        <taxon>Halieaceae</taxon>
        <taxon>Pseudohaliea</taxon>
    </lineage>
</organism>
<dbReference type="eggNOG" id="COG4172">
    <property type="taxonomic scope" value="Bacteria"/>
</dbReference>
<feature type="domain" description="ABC transporter" evidence="5">
    <location>
        <begin position="286"/>
        <end position="526"/>
    </location>
</feature>
<keyword evidence="7" id="KW-1185">Reference proteome</keyword>
<dbReference type="PANTHER" id="PTHR43776">
    <property type="entry name" value="TRANSPORT ATP-BINDING PROTEIN"/>
    <property type="match status" value="1"/>
</dbReference>
<gene>
    <name evidence="6" type="ORF">HRUBRA_02556</name>
</gene>
<evidence type="ECO:0000256" key="1">
    <source>
        <dbReference type="ARBA" id="ARBA00005417"/>
    </source>
</evidence>
<dbReference type="OrthoDB" id="9784450at2"/>
<dbReference type="SUPFAM" id="SSF52540">
    <property type="entry name" value="P-loop containing nucleoside triphosphate hydrolases"/>
    <property type="match status" value="2"/>
</dbReference>
<dbReference type="GO" id="GO:0016887">
    <property type="term" value="F:ATP hydrolysis activity"/>
    <property type="evidence" value="ECO:0007669"/>
    <property type="project" value="InterPro"/>
</dbReference>
<dbReference type="FunFam" id="3.40.50.300:FF:000016">
    <property type="entry name" value="Oligopeptide ABC transporter ATP-binding component"/>
    <property type="match status" value="2"/>
</dbReference>
<dbReference type="RefSeq" id="WP_035516168.1">
    <property type="nucleotide sequence ID" value="NZ_KN234761.1"/>
</dbReference>
<sequence length="534" mass="58295">MNTEADTLTLEGLSVILTETAEALVKDVAIHLRAGEIFALVGESGSGKSITSLAGMRLLPEALHIGSGRALMGATDLFALPEARMQTIRGRRMAMIFQNPMSALNPVKTVFRQVAETLRLHTKLRGAALRDRVTSLLEEVGIPDPRQRMDFYPHQLSGGQQQRIMIAMALACEPEVLIADEPTTALDVTIQKQVLELIQKLARSRRLAVLLITHDMGVVRQSADRVGVMYRGRIIEEASVAAFFAAPKEAYSRRLIDALPRQDTYRAPIQAPPLLSVTELRVHFPVRGGLLRRVQDVTRAVNGVSLTLARGETFALVGESGSGKSTLGRAILGLEHASSGEIHFDGTRIDGLAHKARQAYRRRIQVIFQNPYSSMNPRMAIGAIIAEGMLSLGVETSEHRREARVASLLERVRLPADCARRYPHELSGGQLQRVAIARALAVEPELIICDEPTSALDVSIRADVLDLLAELQREDDVAMLFITHDLSIVPGLAHRVGVMRNGELVETGSTEQILGAPEHPYTQALLAAVPRAGD</sequence>
<protein>
    <submittedName>
        <fullName evidence="6">Dipeptide transport ATP-binding protein DppD</fullName>
    </submittedName>
</protein>
<evidence type="ECO:0000256" key="2">
    <source>
        <dbReference type="ARBA" id="ARBA00022448"/>
    </source>
</evidence>
<dbReference type="Proteomes" id="UP000029640">
    <property type="component" value="Unassembled WGS sequence"/>
</dbReference>
<dbReference type="PROSITE" id="PS50893">
    <property type="entry name" value="ABC_TRANSPORTER_2"/>
    <property type="match status" value="2"/>
</dbReference>
<dbReference type="Pfam" id="PF08352">
    <property type="entry name" value="oligo_HPY"/>
    <property type="match status" value="1"/>
</dbReference>
<dbReference type="InterPro" id="IPR027417">
    <property type="entry name" value="P-loop_NTPase"/>
</dbReference>
<dbReference type="InterPro" id="IPR003593">
    <property type="entry name" value="AAA+_ATPase"/>
</dbReference>
<dbReference type="AlphaFoldDB" id="A0A095VN58"/>
<dbReference type="GO" id="GO:0005524">
    <property type="term" value="F:ATP binding"/>
    <property type="evidence" value="ECO:0007669"/>
    <property type="project" value="UniProtKB-KW"/>
</dbReference>
<dbReference type="InterPro" id="IPR013563">
    <property type="entry name" value="Oligopep_ABC_C"/>
</dbReference>
<reference evidence="6 7" key="1">
    <citation type="journal article" date="2014" name="Genome Announc.">
        <title>Genome Sequence of Gammaproteobacterial Pseudohaliea rubra Type Strain DSM 19751, Isolated from Coastal Seawater of the Mediterranean Sea.</title>
        <authorList>
            <person name="Spring S."/>
            <person name="Fiebig A."/>
            <person name="Riedel T."/>
            <person name="Goker M."/>
            <person name="Klenk H.P."/>
        </authorList>
    </citation>
    <scope>NUCLEOTIDE SEQUENCE [LARGE SCALE GENOMIC DNA]</scope>
    <source>
        <strain evidence="6 7">DSM 19751</strain>
    </source>
</reference>
<dbReference type="SMART" id="SM00382">
    <property type="entry name" value="AAA"/>
    <property type="match status" value="2"/>
</dbReference>
<evidence type="ECO:0000256" key="3">
    <source>
        <dbReference type="ARBA" id="ARBA00022741"/>
    </source>
</evidence>
<dbReference type="InterPro" id="IPR050319">
    <property type="entry name" value="ABC_transp_ATP-bind"/>
</dbReference>
<accession>A0A095VN58</accession>
<evidence type="ECO:0000256" key="4">
    <source>
        <dbReference type="ARBA" id="ARBA00022840"/>
    </source>
</evidence>
<keyword evidence="2" id="KW-0813">Transport</keyword>
<dbReference type="HOGENOM" id="CLU_000604_86_2_6"/>
<dbReference type="NCBIfam" id="NF008453">
    <property type="entry name" value="PRK11308.1"/>
    <property type="match status" value="2"/>
</dbReference>
<evidence type="ECO:0000313" key="7">
    <source>
        <dbReference type="Proteomes" id="UP000029640"/>
    </source>
</evidence>
<dbReference type="STRING" id="1265313.HRUBRA_02556"/>
<dbReference type="NCBIfam" id="NF007739">
    <property type="entry name" value="PRK10419.1"/>
    <property type="match status" value="2"/>
</dbReference>
<dbReference type="CDD" id="cd03257">
    <property type="entry name" value="ABC_NikE_OppD_transporters"/>
    <property type="match status" value="2"/>
</dbReference>
<evidence type="ECO:0000313" key="6">
    <source>
        <dbReference type="EMBL" id="KGE02912.1"/>
    </source>
</evidence>
<comment type="caution">
    <text evidence="6">The sequence shown here is derived from an EMBL/GenBank/DDBJ whole genome shotgun (WGS) entry which is preliminary data.</text>
</comment>
<dbReference type="Pfam" id="PF00005">
    <property type="entry name" value="ABC_tran"/>
    <property type="match status" value="2"/>
</dbReference>
<dbReference type="PANTHER" id="PTHR43776:SF7">
    <property type="entry name" value="D,D-DIPEPTIDE TRANSPORT ATP-BINDING PROTEIN DDPF-RELATED"/>
    <property type="match status" value="1"/>
</dbReference>
<dbReference type="PROSITE" id="PS00211">
    <property type="entry name" value="ABC_TRANSPORTER_1"/>
    <property type="match status" value="2"/>
</dbReference>
<feature type="domain" description="ABC transporter" evidence="5">
    <location>
        <begin position="8"/>
        <end position="256"/>
    </location>
</feature>
<proteinExistence type="inferred from homology"/>
<dbReference type="PATRIC" id="fig|1265313.6.peg.2520"/>